<reference evidence="3" key="1">
    <citation type="submission" date="2021-10" db="EMBL/GenBank/DDBJ databases">
        <title>Melipona bicolor Genome sequencing and assembly.</title>
        <authorList>
            <person name="Araujo N.S."/>
            <person name="Arias M.C."/>
        </authorList>
    </citation>
    <scope>NUCLEOTIDE SEQUENCE</scope>
    <source>
        <strain evidence="3">USP_2M_L1-L4_2017</strain>
        <tissue evidence="3">Whole body</tissue>
    </source>
</reference>
<feature type="region of interest" description="Disordered" evidence="1">
    <location>
        <begin position="130"/>
        <end position="155"/>
    </location>
</feature>
<feature type="compositionally biased region" description="Polar residues" evidence="1">
    <location>
        <begin position="130"/>
        <end position="141"/>
    </location>
</feature>
<sequence length="155" mass="18130">MTLTVENQTDNRDNNDEVVKIKKSQGKKEKSENRQKSQRKSLVFYSISLIVLHILDVLLLMILLPVMIWQWISANDHLKIILKAVVEVTLELIMWVIFAGVSILMTTTFVLEDIYYRKNEHEKSRQLMNIRNESTSNNDTPTFLKDQSKPKILQN</sequence>
<dbReference type="EMBL" id="JAHYIQ010000019">
    <property type="protein sequence ID" value="KAK1124026.1"/>
    <property type="molecule type" value="Genomic_DNA"/>
</dbReference>
<evidence type="ECO:0000313" key="4">
    <source>
        <dbReference type="Proteomes" id="UP001177670"/>
    </source>
</evidence>
<keyword evidence="2" id="KW-1133">Transmembrane helix</keyword>
<keyword evidence="2" id="KW-0472">Membrane</keyword>
<feature type="transmembrane region" description="Helical" evidence="2">
    <location>
        <begin position="92"/>
        <end position="116"/>
    </location>
</feature>
<evidence type="ECO:0000313" key="3">
    <source>
        <dbReference type="EMBL" id="KAK1124026.1"/>
    </source>
</evidence>
<feature type="transmembrane region" description="Helical" evidence="2">
    <location>
        <begin position="42"/>
        <end position="72"/>
    </location>
</feature>
<gene>
    <name evidence="3" type="ORF">K0M31_007052</name>
</gene>
<organism evidence="3 4">
    <name type="scientific">Melipona bicolor</name>
    <dbReference type="NCBI Taxonomy" id="60889"/>
    <lineage>
        <taxon>Eukaryota</taxon>
        <taxon>Metazoa</taxon>
        <taxon>Ecdysozoa</taxon>
        <taxon>Arthropoda</taxon>
        <taxon>Hexapoda</taxon>
        <taxon>Insecta</taxon>
        <taxon>Pterygota</taxon>
        <taxon>Neoptera</taxon>
        <taxon>Endopterygota</taxon>
        <taxon>Hymenoptera</taxon>
        <taxon>Apocrita</taxon>
        <taxon>Aculeata</taxon>
        <taxon>Apoidea</taxon>
        <taxon>Anthophila</taxon>
        <taxon>Apidae</taxon>
        <taxon>Melipona</taxon>
    </lineage>
</organism>
<keyword evidence="4" id="KW-1185">Reference proteome</keyword>
<keyword evidence="2" id="KW-0812">Transmembrane</keyword>
<protein>
    <submittedName>
        <fullName evidence="3">Uncharacterized protein</fullName>
    </submittedName>
</protein>
<evidence type="ECO:0000256" key="2">
    <source>
        <dbReference type="SAM" id="Phobius"/>
    </source>
</evidence>
<accession>A0AA40FS95</accession>
<feature type="region of interest" description="Disordered" evidence="1">
    <location>
        <begin position="1"/>
        <end position="34"/>
    </location>
</feature>
<dbReference type="AlphaFoldDB" id="A0AA40FS95"/>
<evidence type="ECO:0000256" key="1">
    <source>
        <dbReference type="SAM" id="MobiDB-lite"/>
    </source>
</evidence>
<comment type="caution">
    <text evidence="3">The sequence shown here is derived from an EMBL/GenBank/DDBJ whole genome shotgun (WGS) entry which is preliminary data.</text>
</comment>
<proteinExistence type="predicted"/>
<feature type="compositionally biased region" description="Basic and acidic residues" evidence="1">
    <location>
        <begin position="9"/>
        <end position="34"/>
    </location>
</feature>
<dbReference type="Proteomes" id="UP001177670">
    <property type="component" value="Unassembled WGS sequence"/>
</dbReference>
<name>A0AA40FS95_9HYME</name>